<dbReference type="InterPro" id="IPR007221">
    <property type="entry name" value="MreC"/>
</dbReference>
<dbReference type="PANTHER" id="PTHR34138:SF1">
    <property type="entry name" value="CELL SHAPE-DETERMINING PROTEIN MREC"/>
    <property type="match status" value="1"/>
</dbReference>
<dbReference type="GO" id="GO:0005886">
    <property type="term" value="C:plasma membrane"/>
    <property type="evidence" value="ECO:0007669"/>
    <property type="project" value="TreeGrafter"/>
</dbReference>
<keyword evidence="7" id="KW-1185">Reference proteome</keyword>
<evidence type="ECO:0000256" key="2">
    <source>
        <dbReference type="ARBA" id="ARBA00013855"/>
    </source>
</evidence>
<gene>
    <name evidence="6" type="primary">mreC</name>
    <name evidence="6" type="ORF">Pan265_21850</name>
</gene>
<feature type="domain" description="Rod shape-determining protein MreC beta-barrel core" evidence="5">
    <location>
        <begin position="112"/>
        <end position="256"/>
    </location>
</feature>
<evidence type="ECO:0000256" key="3">
    <source>
        <dbReference type="ARBA" id="ARBA00022960"/>
    </source>
</evidence>
<comment type="similarity">
    <text evidence="1">Belongs to the MreC family.</text>
</comment>
<dbReference type="InterPro" id="IPR042177">
    <property type="entry name" value="Cell/Rod_1"/>
</dbReference>
<dbReference type="EMBL" id="CP036280">
    <property type="protein sequence ID" value="QDU72320.1"/>
    <property type="molecule type" value="Genomic_DNA"/>
</dbReference>
<organism evidence="6 7">
    <name type="scientific">Mucisphaera calidilacus</name>
    <dbReference type="NCBI Taxonomy" id="2527982"/>
    <lineage>
        <taxon>Bacteria</taxon>
        <taxon>Pseudomonadati</taxon>
        <taxon>Planctomycetota</taxon>
        <taxon>Phycisphaerae</taxon>
        <taxon>Phycisphaerales</taxon>
        <taxon>Phycisphaeraceae</taxon>
        <taxon>Mucisphaera</taxon>
    </lineage>
</organism>
<dbReference type="InterPro" id="IPR055342">
    <property type="entry name" value="MreC_beta-barrel_core"/>
</dbReference>
<dbReference type="GO" id="GO:0008360">
    <property type="term" value="P:regulation of cell shape"/>
    <property type="evidence" value="ECO:0007669"/>
    <property type="project" value="UniProtKB-KW"/>
</dbReference>
<name>A0A518BZC0_9BACT</name>
<evidence type="ECO:0000256" key="1">
    <source>
        <dbReference type="ARBA" id="ARBA00009369"/>
    </source>
</evidence>
<dbReference type="Pfam" id="PF04085">
    <property type="entry name" value="MreC"/>
    <property type="match status" value="1"/>
</dbReference>
<evidence type="ECO:0000259" key="5">
    <source>
        <dbReference type="Pfam" id="PF04085"/>
    </source>
</evidence>
<dbReference type="Gene3D" id="2.40.10.340">
    <property type="entry name" value="Rod shape-determining protein MreC, domain 1"/>
    <property type="match status" value="1"/>
</dbReference>
<dbReference type="Gene3D" id="2.40.10.350">
    <property type="entry name" value="Rod shape-determining protein MreC, domain 2"/>
    <property type="match status" value="1"/>
</dbReference>
<dbReference type="KEGG" id="mcad:Pan265_21850"/>
<dbReference type="RefSeq" id="WP_236254833.1">
    <property type="nucleotide sequence ID" value="NZ_CP036280.1"/>
</dbReference>
<protein>
    <recommendedName>
        <fullName evidence="2">Cell shape-determining protein MreC</fullName>
    </recommendedName>
    <alternativeName>
        <fullName evidence="4">Cell shape protein MreC</fullName>
    </alternativeName>
</protein>
<sequence length="266" mass="28693">MVCLVLVLLPGSTVTALAGWPRGLLQSALAPMSQLFGQAGWSGDGPTAVVSDTTRAPLAEGPSLDYLRALEDENRRLRLLVEQLAESNEMLTRPAVRQVLAPVLALAERNVGMTVGVGERSGVAPDDTVVSGPHLIGRVSNVAPLTSDIDPIARPGVRLQVRIVPATELQPNREVFAWVDYDRAEGAFVAELKLNAEVEAGDIAHLVDDRWPLLARGRVVGVVTKLDDRTSKPLLLKRVVIAPERRVENLRRVVVLVERAQQGGTP</sequence>
<dbReference type="AlphaFoldDB" id="A0A518BZC0"/>
<accession>A0A518BZC0</accession>
<dbReference type="PANTHER" id="PTHR34138">
    <property type="entry name" value="CELL SHAPE-DETERMINING PROTEIN MREC"/>
    <property type="match status" value="1"/>
</dbReference>
<reference evidence="6 7" key="1">
    <citation type="submission" date="2019-02" db="EMBL/GenBank/DDBJ databases">
        <title>Deep-cultivation of Planctomycetes and their phenomic and genomic characterization uncovers novel biology.</title>
        <authorList>
            <person name="Wiegand S."/>
            <person name="Jogler M."/>
            <person name="Boedeker C."/>
            <person name="Pinto D."/>
            <person name="Vollmers J."/>
            <person name="Rivas-Marin E."/>
            <person name="Kohn T."/>
            <person name="Peeters S.H."/>
            <person name="Heuer A."/>
            <person name="Rast P."/>
            <person name="Oberbeckmann S."/>
            <person name="Bunk B."/>
            <person name="Jeske O."/>
            <person name="Meyerdierks A."/>
            <person name="Storesund J.E."/>
            <person name="Kallscheuer N."/>
            <person name="Luecker S."/>
            <person name="Lage O.M."/>
            <person name="Pohl T."/>
            <person name="Merkel B.J."/>
            <person name="Hornburger P."/>
            <person name="Mueller R.-W."/>
            <person name="Bruemmer F."/>
            <person name="Labrenz M."/>
            <person name="Spormann A.M."/>
            <person name="Op den Camp H."/>
            <person name="Overmann J."/>
            <person name="Amann R."/>
            <person name="Jetten M.S.M."/>
            <person name="Mascher T."/>
            <person name="Medema M.H."/>
            <person name="Devos D.P."/>
            <person name="Kaster A.-K."/>
            <person name="Ovreas L."/>
            <person name="Rohde M."/>
            <person name="Galperin M.Y."/>
            <person name="Jogler C."/>
        </authorList>
    </citation>
    <scope>NUCLEOTIDE SEQUENCE [LARGE SCALE GENOMIC DNA]</scope>
    <source>
        <strain evidence="6 7">Pan265</strain>
    </source>
</reference>
<evidence type="ECO:0000313" key="6">
    <source>
        <dbReference type="EMBL" id="QDU72320.1"/>
    </source>
</evidence>
<dbReference type="InterPro" id="IPR042175">
    <property type="entry name" value="Cell/Rod_MreC_2"/>
</dbReference>
<dbReference type="Proteomes" id="UP000320386">
    <property type="component" value="Chromosome"/>
</dbReference>
<proteinExistence type="inferred from homology"/>
<keyword evidence="3" id="KW-0133">Cell shape</keyword>
<evidence type="ECO:0000313" key="7">
    <source>
        <dbReference type="Proteomes" id="UP000320386"/>
    </source>
</evidence>
<evidence type="ECO:0000256" key="4">
    <source>
        <dbReference type="ARBA" id="ARBA00032089"/>
    </source>
</evidence>